<feature type="active site" description="Nucleophile" evidence="6">
    <location>
        <position position="233"/>
    </location>
</feature>
<gene>
    <name evidence="10" type="ORF">H9761_00685</name>
</gene>
<evidence type="ECO:0000256" key="4">
    <source>
        <dbReference type="ARBA" id="ARBA00023180"/>
    </source>
</evidence>
<dbReference type="InterPro" id="IPR031330">
    <property type="entry name" value="Gly_Hdrlase_35_cat"/>
</dbReference>
<dbReference type="SUPFAM" id="SSF49785">
    <property type="entry name" value="Galactose-binding domain-like"/>
    <property type="match status" value="1"/>
</dbReference>
<proteinExistence type="inferred from homology"/>
<comment type="similarity">
    <text evidence="1">Belongs to the glycosyl hydrolase 35 family.</text>
</comment>
<evidence type="ECO:0000259" key="8">
    <source>
        <dbReference type="Pfam" id="PF21317"/>
    </source>
</evidence>
<evidence type="ECO:0000256" key="6">
    <source>
        <dbReference type="PIRSR" id="PIRSR006336-1"/>
    </source>
</evidence>
<dbReference type="InterPro" id="IPR001944">
    <property type="entry name" value="Glycoside_Hdrlase_35"/>
</dbReference>
<dbReference type="InterPro" id="IPR048912">
    <property type="entry name" value="BetaGal1-like_ABD1"/>
</dbReference>
<evidence type="ECO:0000256" key="5">
    <source>
        <dbReference type="ARBA" id="ARBA00023295"/>
    </source>
</evidence>
<dbReference type="Proteomes" id="UP000823891">
    <property type="component" value="Unassembled WGS sequence"/>
</dbReference>
<keyword evidence="4" id="KW-0325">Glycoprotein</keyword>
<evidence type="ECO:0000256" key="1">
    <source>
        <dbReference type="ARBA" id="ARBA00009809"/>
    </source>
</evidence>
<dbReference type="SUPFAM" id="SSF51445">
    <property type="entry name" value="(Trans)glycosidases"/>
    <property type="match status" value="1"/>
</dbReference>
<dbReference type="Gene3D" id="3.20.20.80">
    <property type="entry name" value="Glycosidases"/>
    <property type="match status" value="1"/>
</dbReference>
<evidence type="ECO:0000313" key="11">
    <source>
        <dbReference type="Proteomes" id="UP000823891"/>
    </source>
</evidence>
<evidence type="ECO:0000256" key="3">
    <source>
        <dbReference type="ARBA" id="ARBA00022801"/>
    </source>
</evidence>
<dbReference type="InterPro" id="IPR008979">
    <property type="entry name" value="Galactose-bd-like_sf"/>
</dbReference>
<dbReference type="FunFam" id="3.20.20.80:FF:000017">
    <property type="entry name" value="Beta-galactosidase"/>
    <property type="match status" value="1"/>
</dbReference>
<dbReference type="PRINTS" id="PR00742">
    <property type="entry name" value="GLHYDRLASE35"/>
</dbReference>
<dbReference type="InterPro" id="IPR017853">
    <property type="entry name" value="GH"/>
</dbReference>
<sequence>MLTYRGNHFYLDGRKFRILSGAIHYFRMPRGKWRDIIHKARLMGLNTVETYIPWNVHEPERGKFCFEGMYDVEAFLDEINAEGMYAIVRPSPYICAEWDFGGLPAWLLKEEGIRLRCMDEKYISAVSAWYDRLIPLLAGHTIENGGNIIAVQIENEYGSYGNDHDYLRWLKDKMTSLGLEKTFFFTADGPGDFMLQGGTLPDVFRAVNFGSNAQQSYQILKKYQPDAPFFCAEFWDGWFNHWGGPDTSRERSGEDCVRQMEEILKMDGSLNLYMFYGGNNYGFMSGANMDISDKKYLPDTGSYDYGAPLDECGNITEKYLLMRECISRYAPVPEEELPANTPLRSYGKYPAEGSVSLFDSLERIGRKYISKIPHCMEYFDQSYGYILYRTKIQGPRNEMPLTLYEVRDRALVFADRKQIGTVDRNHEQNISLAVEKNEVELDVLAENLGRINYGPFMKDRKGITEGILHGRQFQFEYEIYCLPMDDLENLRFQEPVEYEEPAFYRFCVEIDECEDTWMNMSGWTKGMVSVNGMLLGRYWNIGPQKGICLPKEFLREGENEIIIFEEEKAGKYLVLEEKAEEE</sequence>
<accession>A0A9D2NEE9</accession>
<evidence type="ECO:0000256" key="2">
    <source>
        <dbReference type="ARBA" id="ARBA00022729"/>
    </source>
</evidence>
<protein>
    <submittedName>
        <fullName evidence="10">Beta-galactosidase</fullName>
    </submittedName>
</protein>
<dbReference type="GO" id="GO:0004565">
    <property type="term" value="F:beta-galactosidase activity"/>
    <property type="evidence" value="ECO:0007669"/>
    <property type="project" value="InterPro"/>
</dbReference>
<feature type="domain" description="Beta-galactosidase 1-like first all-beta" evidence="8">
    <location>
        <begin position="373"/>
        <end position="482"/>
    </location>
</feature>
<reference evidence="10" key="2">
    <citation type="submission" date="2021-04" db="EMBL/GenBank/DDBJ databases">
        <authorList>
            <person name="Gilroy R."/>
        </authorList>
    </citation>
    <scope>NUCLEOTIDE SEQUENCE</scope>
    <source>
        <strain evidence="10">USAMLcec2-132</strain>
    </source>
</reference>
<dbReference type="Pfam" id="PF01301">
    <property type="entry name" value="Glyco_hydro_35"/>
    <property type="match status" value="1"/>
</dbReference>
<reference evidence="10" key="1">
    <citation type="journal article" date="2021" name="PeerJ">
        <title>Extensive microbial diversity within the chicken gut microbiome revealed by metagenomics and culture.</title>
        <authorList>
            <person name="Gilroy R."/>
            <person name="Ravi A."/>
            <person name="Getino M."/>
            <person name="Pursley I."/>
            <person name="Horton D.L."/>
            <person name="Alikhan N.F."/>
            <person name="Baker D."/>
            <person name="Gharbi K."/>
            <person name="Hall N."/>
            <person name="Watson M."/>
            <person name="Adriaenssens E.M."/>
            <person name="Foster-Nyarko E."/>
            <person name="Jarju S."/>
            <person name="Secka A."/>
            <person name="Antonio M."/>
            <person name="Oren A."/>
            <person name="Chaudhuri R.R."/>
            <person name="La Ragione R."/>
            <person name="Hildebrand F."/>
            <person name="Pallen M.J."/>
        </authorList>
    </citation>
    <scope>NUCLEOTIDE SEQUENCE</scope>
    <source>
        <strain evidence="10">USAMLcec2-132</strain>
    </source>
</reference>
<dbReference type="Gene3D" id="2.60.120.260">
    <property type="entry name" value="Galactose-binding domain-like"/>
    <property type="match status" value="2"/>
</dbReference>
<keyword evidence="2" id="KW-0732">Signal</keyword>
<evidence type="ECO:0000259" key="7">
    <source>
        <dbReference type="Pfam" id="PF01301"/>
    </source>
</evidence>
<name>A0A9D2NEE9_9FIRM</name>
<dbReference type="Pfam" id="PF21317">
    <property type="entry name" value="BetaGal_ABD_1"/>
    <property type="match status" value="1"/>
</dbReference>
<keyword evidence="3" id="KW-0378">Hydrolase</keyword>
<dbReference type="EMBL" id="DWWS01000006">
    <property type="protein sequence ID" value="HJC22204.1"/>
    <property type="molecule type" value="Genomic_DNA"/>
</dbReference>
<dbReference type="PANTHER" id="PTHR23421">
    <property type="entry name" value="BETA-GALACTOSIDASE RELATED"/>
    <property type="match status" value="1"/>
</dbReference>
<dbReference type="AlphaFoldDB" id="A0A9D2NEE9"/>
<feature type="domain" description="Glycoside hydrolase 35 catalytic" evidence="7">
    <location>
        <begin position="9"/>
        <end position="328"/>
    </location>
</feature>
<keyword evidence="5" id="KW-0326">Glycosidase</keyword>
<dbReference type="InterPro" id="IPR048913">
    <property type="entry name" value="BetaGal_gal-bd"/>
</dbReference>
<comment type="caution">
    <text evidence="10">The sequence shown here is derived from an EMBL/GenBank/DDBJ whole genome shotgun (WGS) entry which is preliminary data.</text>
</comment>
<dbReference type="InterPro" id="IPR026283">
    <property type="entry name" value="B-gal_1-like"/>
</dbReference>
<feature type="domain" description="Beta-galactosidase galactose-binding" evidence="9">
    <location>
        <begin position="501"/>
        <end position="559"/>
    </location>
</feature>
<feature type="active site" description="Proton donor" evidence="6">
    <location>
        <position position="156"/>
    </location>
</feature>
<dbReference type="GO" id="GO:0005975">
    <property type="term" value="P:carbohydrate metabolic process"/>
    <property type="evidence" value="ECO:0007669"/>
    <property type="project" value="InterPro"/>
</dbReference>
<dbReference type="PIRSF" id="PIRSF006336">
    <property type="entry name" value="B-gal"/>
    <property type="match status" value="1"/>
</dbReference>
<evidence type="ECO:0000313" key="10">
    <source>
        <dbReference type="EMBL" id="HJC22204.1"/>
    </source>
</evidence>
<organism evidence="10 11">
    <name type="scientific">Candidatus Eisenbergiella merdavium</name>
    <dbReference type="NCBI Taxonomy" id="2838551"/>
    <lineage>
        <taxon>Bacteria</taxon>
        <taxon>Bacillati</taxon>
        <taxon>Bacillota</taxon>
        <taxon>Clostridia</taxon>
        <taxon>Lachnospirales</taxon>
        <taxon>Lachnospiraceae</taxon>
        <taxon>Eisenbergiella</taxon>
    </lineage>
</organism>
<evidence type="ECO:0000259" key="9">
    <source>
        <dbReference type="Pfam" id="PF21467"/>
    </source>
</evidence>
<dbReference type="Pfam" id="PF21467">
    <property type="entry name" value="BetaGal_gal-bd"/>
    <property type="match status" value="1"/>
</dbReference>